<feature type="transmembrane region" description="Helical" evidence="1">
    <location>
        <begin position="129"/>
        <end position="148"/>
    </location>
</feature>
<keyword evidence="1" id="KW-0472">Membrane</keyword>
<organism evidence="3 4">
    <name type="scientific">Hevea brasiliensis</name>
    <name type="common">Para rubber tree</name>
    <name type="synonym">Siphonia brasiliensis</name>
    <dbReference type="NCBI Taxonomy" id="3981"/>
    <lineage>
        <taxon>Eukaryota</taxon>
        <taxon>Viridiplantae</taxon>
        <taxon>Streptophyta</taxon>
        <taxon>Embryophyta</taxon>
        <taxon>Tracheophyta</taxon>
        <taxon>Spermatophyta</taxon>
        <taxon>Magnoliopsida</taxon>
        <taxon>eudicotyledons</taxon>
        <taxon>Gunneridae</taxon>
        <taxon>Pentapetalae</taxon>
        <taxon>rosids</taxon>
        <taxon>fabids</taxon>
        <taxon>Malpighiales</taxon>
        <taxon>Euphorbiaceae</taxon>
        <taxon>Crotonoideae</taxon>
        <taxon>Micrandreae</taxon>
        <taxon>Hevea</taxon>
    </lineage>
</organism>
<keyword evidence="1" id="KW-1133">Transmembrane helix</keyword>
<dbReference type="Proteomes" id="UP000467840">
    <property type="component" value="Chromosome 11"/>
</dbReference>
<comment type="caution">
    <text evidence="3">The sequence shown here is derived from an EMBL/GenBank/DDBJ whole genome shotgun (WGS) entry which is preliminary data.</text>
</comment>
<gene>
    <name evidence="3" type="ORF">GH714_034346</name>
</gene>
<dbReference type="CDD" id="cd21696">
    <property type="entry name" value="GINS_B_Psf1"/>
    <property type="match status" value="1"/>
</dbReference>
<dbReference type="EMBL" id="JAAGAX010000002">
    <property type="protein sequence ID" value="KAF2323252.1"/>
    <property type="molecule type" value="Genomic_DNA"/>
</dbReference>
<proteinExistence type="predicted"/>
<protein>
    <recommendedName>
        <fullName evidence="2">DNA replication complex GINS protein PSF1 C-terminal domain-containing protein</fullName>
    </recommendedName>
</protein>
<dbReference type="GO" id="GO:1902983">
    <property type="term" value="P:DNA strand elongation involved in mitotic DNA replication"/>
    <property type="evidence" value="ECO:0007669"/>
    <property type="project" value="TreeGrafter"/>
</dbReference>
<dbReference type="GO" id="GO:0000811">
    <property type="term" value="C:GINS complex"/>
    <property type="evidence" value="ECO:0007669"/>
    <property type="project" value="InterPro"/>
</dbReference>
<sequence length="229" mass="26276">MVPPKDPYIKVRVLDDMGEGILLSDKTANLARHSMHFLKRTDAEQYIARIPEVIDSYYVKRTVMVSSALNGANAIENKFDFPSSLMVDRKILPKPGSPCIEDTAVLNANIQWRDALKSRWSKVVNEYSFAARYSGMSFFFFFFFFFFMKVDVEERGKEPGHIESFAVTHKRKNGTYINQDAQQFMEVATTLMEECAGTSESSYDTSLQNEVFAELIREDQHERVKGYGL</sequence>
<accession>A0A6A6NAM4</accession>
<dbReference type="Pfam" id="PF24997">
    <property type="entry name" value="PSF1_C"/>
    <property type="match status" value="1"/>
</dbReference>
<dbReference type="AlphaFoldDB" id="A0A6A6NAM4"/>
<name>A0A6A6NAM4_HEVBR</name>
<dbReference type="InterPro" id="IPR005339">
    <property type="entry name" value="GINS_Psf1"/>
</dbReference>
<reference evidence="3 4" key="1">
    <citation type="journal article" date="2020" name="Mol. Plant">
        <title>The Chromosome-Based Rubber Tree Genome Provides New Insights into Spurge Genome Evolution and Rubber Biosynthesis.</title>
        <authorList>
            <person name="Liu J."/>
            <person name="Shi C."/>
            <person name="Shi C.C."/>
            <person name="Li W."/>
            <person name="Zhang Q.J."/>
            <person name="Zhang Y."/>
            <person name="Li K."/>
            <person name="Lu H.F."/>
            <person name="Shi C."/>
            <person name="Zhu S.T."/>
            <person name="Xiao Z.Y."/>
            <person name="Nan H."/>
            <person name="Yue Y."/>
            <person name="Zhu X.G."/>
            <person name="Wu Y."/>
            <person name="Hong X.N."/>
            <person name="Fan G.Y."/>
            <person name="Tong Y."/>
            <person name="Zhang D."/>
            <person name="Mao C.L."/>
            <person name="Liu Y.L."/>
            <person name="Hao S.J."/>
            <person name="Liu W.Q."/>
            <person name="Lv M.Q."/>
            <person name="Zhang H.B."/>
            <person name="Liu Y."/>
            <person name="Hu-Tang G.R."/>
            <person name="Wang J.P."/>
            <person name="Wang J.H."/>
            <person name="Sun Y.H."/>
            <person name="Ni S.B."/>
            <person name="Chen W.B."/>
            <person name="Zhang X.C."/>
            <person name="Jiao Y.N."/>
            <person name="Eichler E.E."/>
            <person name="Li G.H."/>
            <person name="Liu X."/>
            <person name="Gao L.Z."/>
        </authorList>
    </citation>
    <scope>NUCLEOTIDE SEQUENCE [LARGE SCALE GENOMIC DNA]</scope>
    <source>
        <strain evidence="4">cv. GT1</strain>
        <tissue evidence="3">Leaf</tissue>
    </source>
</reference>
<keyword evidence="4" id="KW-1185">Reference proteome</keyword>
<dbReference type="Pfam" id="PF03004">
    <property type="entry name" value="Transposase_24"/>
    <property type="match status" value="1"/>
</dbReference>
<evidence type="ECO:0000313" key="4">
    <source>
        <dbReference type="Proteomes" id="UP000467840"/>
    </source>
</evidence>
<dbReference type="InterPro" id="IPR056783">
    <property type="entry name" value="PSF1_C"/>
</dbReference>
<dbReference type="PANTHER" id="PTHR12914">
    <property type="entry name" value="PARTNER OF SLD5"/>
    <property type="match status" value="1"/>
</dbReference>
<keyword evidence="1" id="KW-0812">Transmembrane</keyword>
<evidence type="ECO:0000256" key="1">
    <source>
        <dbReference type="SAM" id="Phobius"/>
    </source>
</evidence>
<evidence type="ECO:0000313" key="3">
    <source>
        <dbReference type="EMBL" id="KAF2323252.1"/>
    </source>
</evidence>
<feature type="domain" description="DNA replication complex GINS protein PSF1 C-terminal" evidence="2">
    <location>
        <begin position="5"/>
        <end position="49"/>
    </location>
</feature>
<dbReference type="PANTHER" id="PTHR12914:SF2">
    <property type="entry name" value="DNA REPLICATION COMPLEX GINS PROTEIN PSF1"/>
    <property type="match status" value="1"/>
</dbReference>
<dbReference type="InterPro" id="IPR004252">
    <property type="entry name" value="Probable_transposase_24"/>
</dbReference>
<evidence type="ECO:0000259" key="2">
    <source>
        <dbReference type="Pfam" id="PF24997"/>
    </source>
</evidence>